<keyword evidence="2" id="KW-0472">Membrane</keyword>
<evidence type="ECO:0000313" key="7">
    <source>
        <dbReference type="Proteomes" id="UP000095614"/>
    </source>
</evidence>
<name>A0A174E1W1_BACUN</name>
<dbReference type="PANTHER" id="PTHR43300:SF11">
    <property type="entry name" value="ACETYLTRANSFERASE RV3034C-RELATED"/>
    <property type="match status" value="1"/>
</dbReference>
<evidence type="ECO:0000256" key="2">
    <source>
        <dbReference type="SAM" id="Phobius"/>
    </source>
</evidence>
<evidence type="ECO:0000313" key="5">
    <source>
        <dbReference type="EMBL" id="CUP47375.1"/>
    </source>
</evidence>
<organism evidence="4 8">
    <name type="scientific">Bacteroides uniformis</name>
    <dbReference type="NCBI Taxonomy" id="820"/>
    <lineage>
        <taxon>Bacteria</taxon>
        <taxon>Pseudomonadati</taxon>
        <taxon>Bacteroidota</taxon>
        <taxon>Bacteroidia</taxon>
        <taxon>Bacteroidales</taxon>
        <taxon>Bacteroidaceae</taxon>
        <taxon>Bacteroides</taxon>
    </lineage>
</organism>
<dbReference type="GO" id="GO:0008811">
    <property type="term" value="F:chloramphenicol O-acetyltransferase activity"/>
    <property type="evidence" value="ECO:0007669"/>
    <property type="project" value="UniProtKB-EC"/>
</dbReference>
<comment type="similarity">
    <text evidence="1">Belongs to the transferase hexapeptide repeat family.</text>
</comment>
<keyword evidence="2" id="KW-1133">Transmembrane helix</keyword>
<dbReference type="Gene3D" id="2.160.10.10">
    <property type="entry name" value="Hexapeptide repeat proteins"/>
    <property type="match status" value="1"/>
</dbReference>
<dbReference type="CDD" id="cd03349">
    <property type="entry name" value="LbH_XAT"/>
    <property type="match status" value="1"/>
</dbReference>
<protein>
    <submittedName>
        <fullName evidence="4">Chloramphenicol O-acetyltransferase</fullName>
        <ecNumber evidence="4">2.3.1.28</ecNumber>
    </submittedName>
</protein>
<dbReference type="InterPro" id="IPR050179">
    <property type="entry name" value="Trans_hexapeptide_repeat"/>
</dbReference>
<gene>
    <name evidence="4" type="primary">cat</name>
    <name evidence="3" type="ORF">ERS417307_01424</name>
    <name evidence="5" type="ORF">ERS852462_03716</name>
    <name evidence="4" type="ORF">ERS852510_00488</name>
</gene>
<evidence type="ECO:0000313" key="6">
    <source>
        <dbReference type="Proteomes" id="UP000095419"/>
    </source>
</evidence>
<dbReference type="EMBL" id="CZAF01000012">
    <property type="protein sequence ID" value="CUP47375.1"/>
    <property type="molecule type" value="Genomic_DNA"/>
</dbReference>
<dbReference type="EC" id="2.3.1.28" evidence="4"/>
<evidence type="ECO:0000313" key="8">
    <source>
        <dbReference type="Proteomes" id="UP000095766"/>
    </source>
</evidence>
<evidence type="ECO:0000313" key="4">
    <source>
        <dbReference type="EMBL" id="CUO94853.1"/>
    </source>
</evidence>
<evidence type="ECO:0000313" key="3">
    <source>
        <dbReference type="EMBL" id="CUO33127.1"/>
    </source>
</evidence>
<sequence length="257" mass="29486">MIYGCFDMVNKKNNRSSFFCVFKYLIFILQHFLRWIFINSLSRGFYYSIKYSSTVTIGYGAKVTRISKFEGCNRVCAHSTFNGTLGYGSYIGFNSRISGEIGRFTSIADDCMVVRGRHPYEYPYVATSPMFFSMMKQTGYTFADRQIYNEFKFVRECVPVVIGSDCWIGAGAKIIEGVTIGIGGMVLAGALVTHDVPPYAIVGGVPAKVLRFRYNEDAIQMLLKSKWWEKDEKWFKINWRLLNDLDAFEKYFANESK</sequence>
<dbReference type="Proteomes" id="UP000095419">
    <property type="component" value="Unassembled WGS sequence"/>
</dbReference>
<dbReference type="InterPro" id="IPR011004">
    <property type="entry name" value="Trimer_LpxA-like_sf"/>
</dbReference>
<dbReference type="PANTHER" id="PTHR43300">
    <property type="entry name" value="ACETYLTRANSFERASE"/>
    <property type="match status" value="1"/>
</dbReference>
<keyword evidence="4" id="KW-0012">Acyltransferase</keyword>
<dbReference type="EMBL" id="CYZF01000004">
    <property type="protein sequence ID" value="CUO33127.1"/>
    <property type="molecule type" value="Genomic_DNA"/>
</dbReference>
<accession>A0A174E1W1</accession>
<feature type="transmembrane region" description="Helical" evidence="2">
    <location>
        <begin position="16"/>
        <end position="37"/>
    </location>
</feature>
<reference evidence="6 7" key="1">
    <citation type="submission" date="2015-09" db="EMBL/GenBank/DDBJ databases">
        <authorList>
            <consortium name="Pathogen Informatics"/>
        </authorList>
    </citation>
    <scope>NUCLEOTIDE SEQUENCE [LARGE SCALE GENOMIC DNA]</scope>
    <source>
        <strain evidence="3 6">2789STDY5608791</strain>
        <strain evidence="5 7">2789STDY5834847</strain>
        <strain evidence="4 8">2789STDY5834898</strain>
    </source>
</reference>
<keyword evidence="4" id="KW-0808">Transferase</keyword>
<dbReference type="Proteomes" id="UP000095614">
    <property type="component" value="Unassembled WGS sequence"/>
</dbReference>
<evidence type="ECO:0000256" key="1">
    <source>
        <dbReference type="ARBA" id="ARBA00007274"/>
    </source>
</evidence>
<dbReference type="AlphaFoldDB" id="A0A174E1W1"/>
<keyword evidence="2" id="KW-0812">Transmembrane</keyword>
<dbReference type="SUPFAM" id="SSF51161">
    <property type="entry name" value="Trimeric LpxA-like enzymes"/>
    <property type="match status" value="1"/>
</dbReference>
<proteinExistence type="inferred from homology"/>
<dbReference type="EMBL" id="CZAO01000002">
    <property type="protein sequence ID" value="CUO94853.1"/>
    <property type="molecule type" value="Genomic_DNA"/>
</dbReference>
<dbReference type="Proteomes" id="UP000095766">
    <property type="component" value="Unassembled WGS sequence"/>
</dbReference>